<dbReference type="EMBL" id="FLQV01000338">
    <property type="protein sequence ID" value="SBS90422.1"/>
    <property type="molecule type" value="Genomic_DNA"/>
</dbReference>
<dbReference type="Proteomes" id="UP000078546">
    <property type="component" value="Unassembled WGS sequence"/>
</dbReference>
<name>A0A1A8WBN2_PLAOA</name>
<dbReference type="AlphaFoldDB" id="A0A1A8WBN2"/>
<evidence type="ECO:0000313" key="1">
    <source>
        <dbReference type="EMBL" id="SBS90422.1"/>
    </source>
</evidence>
<gene>
    <name evidence="1" type="ORF">POVCU1_018280</name>
</gene>
<protein>
    <submittedName>
        <fullName evidence="1">Uncharacterized protein</fullName>
    </submittedName>
</protein>
<sequence>METRNLRIWDYVNEEEQKRVTAFLLDIEVPPAFLYETRGKIGNFYNFIFFFREAAYDFVAADFSYIFKWLEKKKKKKRIVTKRQSGIENLFCNTSLGYIFYSMPLDPQVKGYQRKATLPSNTEVYQTPFKIVSRQFVSRNGEKGLKGESRVEGAKVEGVKTPLCFLHPRAISSAIAINFEGRGMVRSYPQRG</sequence>
<accession>A0A1A8WBN2</accession>
<organism evidence="1 2">
    <name type="scientific">Plasmodium ovale curtisi</name>
    <dbReference type="NCBI Taxonomy" id="864141"/>
    <lineage>
        <taxon>Eukaryota</taxon>
        <taxon>Sar</taxon>
        <taxon>Alveolata</taxon>
        <taxon>Apicomplexa</taxon>
        <taxon>Aconoidasida</taxon>
        <taxon>Haemosporida</taxon>
        <taxon>Plasmodiidae</taxon>
        <taxon>Plasmodium</taxon>
        <taxon>Plasmodium (Plasmodium)</taxon>
    </lineage>
</organism>
<evidence type="ECO:0000313" key="2">
    <source>
        <dbReference type="Proteomes" id="UP000078546"/>
    </source>
</evidence>
<proteinExistence type="predicted"/>
<reference evidence="2" key="1">
    <citation type="submission" date="2016-05" db="EMBL/GenBank/DDBJ databases">
        <authorList>
            <person name="Naeem Raeece"/>
        </authorList>
    </citation>
    <scope>NUCLEOTIDE SEQUENCE [LARGE SCALE GENOMIC DNA]</scope>
</reference>